<accession>A0A382L5K4</accession>
<reference evidence="2" key="1">
    <citation type="submission" date="2018-05" db="EMBL/GenBank/DDBJ databases">
        <authorList>
            <person name="Lanie J.A."/>
            <person name="Ng W.-L."/>
            <person name="Kazmierczak K.M."/>
            <person name="Andrzejewski T.M."/>
            <person name="Davidsen T.M."/>
            <person name="Wayne K.J."/>
            <person name="Tettelin H."/>
            <person name="Glass J.I."/>
            <person name="Rusch D."/>
            <person name="Podicherti R."/>
            <person name="Tsui H.-C.T."/>
            <person name="Winkler M.E."/>
        </authorList>
    </citation>
    <scope>NUCLEOTIDE SEQUENCE</scope>
</reference>
<feature type="non-terminal residue" evidence="2">
    <location>
        <position position="168"/>
    </location>
</feature>
<feature type="domain" description="Bacterial transglutaminase-like N-terminal" evidence="1">
    <location>
        <begin position="5"/>
        <end position="83"/>
    </location>
</feature>
<dbReference type="Pfam" id="PF08379">
    <property type="entry name" value="Bact_transglu_N"/>
    <property type="match status" value="1"/>
</dbReference>
<dbReference type="PANTHER" id="PTHR33490">
    <property type="entry name" value="BLR5614 PROTEIN-RELATED"/>
    <property type="match status" value="1"/>
</dbReference>
<dbReference type="InterPro" id="IPR013589">
    <property type="entry name" value="Bac_transglu_N"/>
</dbReference>
<evidence type="ECO:0000259" key="1">
    <source>
        <dbReference type="Pfam" id="PF08379"/>
    </source>
</evidence>
<name>A0A382L5K4_9ZZZZ</name>
<dbReference type="AlphaFoldDB" id="A0A382L5K4"/>
<dbReference type="PANTHER" id="PTHR33490:SF1">
    <property type="entry name" value="SLL1233 PROTEIN"/>
    <property type="match status" value="1"/>
</dbReference>
<evidence type="ECO:0000313" key="2">
    <source>
        <dbReference type="EMBL" id="SVC31950.1"/>
    </source>
</evidence>
<dbReference type="EMBL" id="UINC01084895">
    <property type="protein sequence ID" value="SVC31950.1"/>
    <property type="molecule type" value="Genomic_DNA"/>
</dbReference>
<gene>
    <name evidence="2" type="ORF">METZ01_LOCUS284804</name>
</gene>
<protein>
    <recommendedName>
        <fullName evidence="1">Bacterial transglutaminase-like N-terminal domain-containing protein</fullName>
    </recommendedName>
</protein>
<sequence length="168" mass="19025">MMRFEIVHETEYRYSEPVFLAPHLLRIRPRSDWSQRLIRFDLQISPQPEGCAQLVDLDGNATIRPWFSGRHDRLHLMARSTVETMVTDPFAYLLDPAADSLPIQYAAEAPQLSPYLEFASVAPAVEALAGEITTEADGKPERFASLLNQRIRELCSTETRLEGDPLSP</sequence>
<organism evidence="2">
    <name type="scientific">marine metagenome</name>
    <dbReference type="NCBI Taxonomy" id="408172"/>
    <lineage>
        <taxon>unclassified sequences</taxon>
        <taxon>metagenomes</taxon>
        <taxon>ecological metagenomes</taxon>
    </lineage>
</organism>
<proteinExistence type="predicted"/>